<dbReference type="RefSeq" id="XP_008720143.1">
    <property type="nucleotide sequence ID" value="XM_008721921.1"/>
</dbReference>
<evidence type="ECO:0000313" key="3">
    <source>
        <dbReference type="Proteomes" id="UP000030752"/>
    </source>
</evidence>
<dbReference type="STRING" id="1220924.W2RQI3"/>
<dbReference type="eggNOG" id="ENOG502S7PS">
    <property type="taxonomic scope" value="Eukaryota"/>
</dbReference>
<dbReference type="AlphaFoldDB" id="W2RQI3"/>
<dbReference type="Proteomes" id="UP000030752">
    <property type="component" value="Unassembled WGS sequence"/>
</dbReference>
<dbReference type="EMBL" id="KB822723">
    <property type="protein sequence ID" value="ETN37974.1"/>
    <property type="molecule type" value="Genomic_DNA"/>
</dbReference>
<dbReference type="VEuPathDB" id="FungiDB:HMPREF1541_07597"/>
<accession>W2RQI3</accession>
<dbReference type="GeneID" id="19974936"/>
<protein>
    <submittedName>
        <fullName evidence="2">Uncharacterized protein</fullName>
    </submittedName>
</protein>
<evidence type="ECO:0000313" key="2">
    <source>
        <dbReference type="EMBL" id="ETN37974.1"/>
    </source>
</evidence>
<dbReference type="InParanoid" id="W2RQI3"/>
<sequence>MIPPATQSLLSANPQFANLHKTLTTKVLDLDASTRTTNSTHAPVAAQLNQHRVRVARDRILLGTLACLAADETDIDDVHNDYDSDDDTLPQPLRDLLALMVEYIPLSQSRSGGGGGDGPEDDLLAPDLHAFRRDLPRIARATAAVLARQHRRLVAAAAAVAAGSGGRAGGGQGEERDLATLLAAQTARLQTLRQREVPAALRAATDALLVLLRAQSEEVQRAVRDLEQRKHGAESRHVQARAAFLAGVAVGLERKCRVEELEWRRDGLGGKAVQERLLGRVGELEREGRELEGRWREVDGALKEYEVVGGEVMLRLGRRYAAVEAELEGVKADVERLLAQERGGESSEGSSWIH</sequence>
<keyword evidence="1" id="KW-0175">Coiled coil</keyword>
<reference evidence="2 3" key="1">
    <citation type="submission" date="2013-03" db="EMBL/GenBank/DDBJ databases">
        <title>The Genome Sequence of Phialophora europaea CBS 101466.</title>
        <authorList>
            <consortium name="The Broad Institute Genomics Platform"/>
            <person name="Cuomo C."/>
            <person name="de Hoog S."/>
            <person name="Gorbushina A."/>
            <person name="Walker B."/>
            <person name="Young S.K."/>
            <person name="Zeng Q."/>
            <person name="Gargeya S."/>
            <person name="Fitzgerald M."/>
            <person name="Haas B."/>
            <person name="Abouelleil A."/>
            <person name="Allen A.W."/>
            <person name="Alvarado L."/>
            <person name="Arachchi H.M."/>
            <person name="Berlin A.M."/>
            <person name="Chapman S.B."/>
            <person name="Gainer-Dewar J."/>
            <person name="Goldberg J."/>
            <person name="Griggs A."/>
            <person name="Gujja S."/>
            <person name="Hansen M."/>
            <person name="Howarth C."/>
            <person name="Imamovic A."/>
            <person name="Ireland A."/>
            <person name="Larimer J."/>
            <person name="McCowan C."/>
            <person name="Murphy C."/>
            <person name="Pearson M."/>
            <person name="Poon T.W."/>
            <person name="Priest M."/>
            <person name="Roberts A."/>
            <person name="Saif S."/>
            <person name="Shea T."/>
            <person name="Sisk P."/>
            <person name="Sykes S."/>
            <person name="Wortman J."/>
            <person name="Nusbaum C."/>
            <person name="Birren B."/>
        </authorList>
    </citation>
    <scope>NUCLEOTIDE SEQUENCE [LARGE SCALE GENOMIC DNA]</scope>
    <source>
        <strain evidence="2 3">CBS 101466</strain>
    </source>
</reference>
<dbReference type="OrthoDB" id="66964at2759"/>
<gene>
    <name evidence="2" type="ORF">HMPREF1541_07597</name>
</gene>
<name>W2RQI3_CYPE1</name>
<feature type="coiled-coil region" evidence="1">
    <location>
        <begin position="209"/>
        <end position="243"/>
    </location>
</feature>
<proteinExistence type="predicted"/>
<dbReference type="HOGENOM" id="CLU_054584_0_0_1"/>
<evidence type="ECO:0000256" key="1">
    <source>
        <dbReference type="SAM" id="Coils"/>
    </source>
</evidence>
<organism evidence="2 3">
    <name type="scientific">Cyphellophora europaea (strain CBS 101466)</name>
    <name type="common">Phialophora europaea</name>
    <dbReference type="NCBI Taxonomy" id="1220924"/>
    <lineage>
        <taxon>Eukaryota</taxon>
        <taxon>Fungi</taxon>
        <taxon>Dikarya</taxon>
        <taxon>Ascomycota</taxon>
        <taxon>Pezizomycotina</taxon>
        <taxon>Eurotiomycetes</taxon>
        <taxon>Chaetothyriomycetidae</taxon>
        <taxon>Chaetothyriales</taxon>
        <taxon>Cyphellophoraceae</taxon>
        <taxon>Cyphellophora</taxon>
    </lineage>
</organism>
<keyword evidence="3" id="KW-1185">Reference proteome</keyword>